<comment type="subcellular location">
    <subcellularLocation>
        <location evidence="2">Cell membrane</location>
        <topology evidence="2">Single-pass membrane protein</topology>
    </subcellularLocation>
</comment>
<accession>R4KGC7</accession>
<proteinExistence type="inferred from homology"/>
<dbReference type="OrthoDB" id="1808628at2"/>
<evidence type="ECO:0000256" key="7">
    <source>
        <dbReference type="ARBA" id="ARBA00022779"/>
    </source>
</evidence>
<dbReference type="AlphaFoldDB" id="R4KGC7"/>
<keyword evidence="4 10" id="KW-1003">Cell membrane</keyword>
<dbReference type="PANTHER" id="PTHR35091:SF2">
    <property type="entry name" value="FLAGELLAR PROTEIN FLIL"/>
    <property type="match status" value="1"/>
</dbReference>
<dbReference type="GO" id="GO:0005886">
    <property type="term" value="C:plasma membrane"/>
    <property type="evidence" value="ECO:0007669"/>
    <property type="project" value="UniProtKB-SubCell"/>
</dbReference>
<keyword evidence="6 10" id="KW-0812">Transmembrane</keyword>
<dbReference type="eggNOG" id="COG1580">
    <property type="taxonomic scope" value="Bacteria"/>
</dbReference>
<keyword evidence="11" id="KW-0282">Flagellum</keyword>
<dbReference type="GO" id="GO:0006935">
    <property type="term" value="P:chemotaxis"/>
    <property type="evidence" value="ECO:0007669"/>
    <property type="project" value="UniProtKB-KW"/>
</dbReference>
<evidence type="ECO:0000256" key="3">
    <source>
        <dbReference type="ARBA" id="ARBA00008281"/>
    </source>
</evidence>
<evidence type="ECO:0000256" key="4">
    <source>
        <dbReference type="ARBA" id="ARBA00022475"/>
    </source>
</evidence>
<gene>
    <name evidence="11" type="ORF">Desgi_2220</name>
</gene>
<protein>
    <recommendedName>
        <fullName evidence="10">Flagellar protein FliL</fullName>
    </recommendedName>
</protein>
<evidence type="ECO:0000313" key="12">
    <source>
        <dbReference type="Proteomes" id="UP000013520"/>
    </source>
</evidence>
<sequence length="167" mass="18806">MALVKPDKDKKNKSFAEKTGLISLKIMLAMMLVVLLVGIGVIIGYFKFFESGGNQNFLSKEKQAENITLTSTDLGDMVVNLSGPDNHYLKTKITIEYPKEKEFEKLVSEGKSHIIEATLLTLRNKTLAEVSPPNASENLKEELIININNRFDEKVIKNVIFTQYIVQ</sequence>
<keyword evidence="11" id="KW-0969">Cilium</keyword>
<dbReference type="GO" id="GO:0009425">
    <property type="term" value="C:bacterial-type flagellum basal body"/>
    <property type="evidence" value="ECO:0007669"/>
    <property type="project" value="InterPro"/>
</dbReference>
<evidence type="ECO:0000256" key="1">
    <source>
        <dbReference type="ARBA" id="ARBA00002254"/>
    </source>
</evidence>
<dbReference type="Proteomes" id="UP000013520">
    <property type="component" value="Chromosome"/>
</dbReference>
<evidence type="ECO:0000313" key="11">
    <source>
        <dbReference type="EMBL" id="AGL01649.1"/>
    </source>
</evidence>
<keyword evidence="8 10" id="KW-1133">Transmembrane helix</keyword>
<feature type="transmembrane region" description="Helical" evidence="10">
    <location>
        <begin position="21"/>
        <end position="46"/>
    </location>
</feature>
<dbReference type="HOGENOM" id="CLU_099018_2_0_9"/>
<keyword evidence="11" id="KW-0966">Cell projection</keyword>
<dbReference type="PANTHER" id="PTHR35091">
    <property type="entry name" value="FLAGELLAR PROTEIN FLIL"/>
    <property type="match status" value="1"/>
</dbReference>
<keyword evidence="9 10" id="KW-0472">Membrane</keyword>
<evidence type="ECO:0000256" key="2">
    <source>
        <dbReference type="ARBA" id="ARBA00004162"/>
    </source>
</evidence>
<name>R4KGC7_9FIRM</name>
<dbReference type="GO" id="GO:0071978">
    <property type="term" value="P:bacterial-type flagellum-dependent swarming motility"/>
    <property type="evidence" value="ECO:0007669"/>
    <property type="project" value="TreeGrafter"/>
</dbReference>
<comment type="function">
    <text evidence="1 10">Controls the rotational direction of flagella during chemotaxis.</text>
</comment>
<keyword evidence="5 10" id="KW-0145">Chemotaxis</keyword>
<evidence type="ECO:0000256" key="8">
    <source>
        <dbReference type="ARBA" id="ARBA00022989"/>
    </source>
</evidence>
<evidence type="ECO:0000256" key="6">
    <source>
        <dbReference type="ARBA" id="ARBA00022692"/>
    </source>
</evidence>
<keyword evidence="7 10" id="KW-0283">Flagellar rotation</keyword>
<dbReference type="InterPro" id="IPR005503">
    <property type="entry name" value="FliL"/>
</dbReference>
<reference evidence="11 12" key="1">
    <citation type="submission" date="2012-01" db="EMBL/GenBank/DDBJ databases">
        <title>Complete sequence of Desulfotomaculum gibsoniae DSM 7213.</title>
        <authorList>
            <consortium name="US DOE Joint Genome Institute"/>
            <person name="Lucas S."/>
            <person name="Han J."/>
            <person name="Lapidus A."/>
            <person name="Cheng J.-F."/>
            <person name="Goodwin L."/>
            <person name="Pitluck S."/>
            <person name="Peters L."/>
            <person name="Ovchinnikova G."/>
            <person name="Teshima H."/>
            <person name="Detter J.C."/>
            <person name="Han C."/>
            <person name="Tapia R."/>
            <person name="Land M."/>
            <person name="Hauser L."/>
            <person name="Kyrpides N."/>
            <person name="Ivanova N."/>
            <person name="Pagani I."/>
            <person name="Parshina S."/>
            <person name="Plugge C."/>
            <person name="Muyzer G."/>
            <person name="Kuever J."/>
            <person name="Ivanova A."/>
            <person name="Nazina T."/>
            <person name="Klenk H.-P."/>
            <person name="Brambilla E."/>
            <person name="Spring S."/>
            <person name="Stams A.F."/>
            <person name="Woyke T."/>
        </authorList>
    </citation>
    <scope>NUCLEOTIDE SEQUENCE [LARGE SCALE GENOMIC DNA]</scope>
    <source>
        <strain evidence="11 12">DSM 7213</strain>
    </source>
</reference>
<dbReference type="EMBL" id="CP003273">
    <property type="protein sequence ID" value="AGL01649.1"/>
    <property type="molecule type" value="Genomic_DNA"/>
</dbReference>
<dbReference type="Pfam" id="PF03748">
    <property type="entry name" value="FliL"/>
    <property type="match status" value="1"/>
</dbReference>
<dbReference type="KEGG" id="dgi:Desgi_2220"/>
<dbReference type="STRING" id="767817.Desgi_2220"/>
<keyword evidence="12" id="KW-1185">Reference proteome</keyword>
<organism evidence="11 12">
    <name type="scientific">Desulfoscipio gibsoniae DSM 7213</name>
    <dbReference type="NCBI Taxonomy" id="767817"/>
    <lineage>
        <taxon>Bacteria</taxon>
        <taxon>Bacillati</taxon>
        <taxon>Bacillota</taxon>
        <taxon>Clostridia</taxon>
        <taxon>Eubacteriales</taxon>
        <taxon>Desulfallaceae</taxon>
        <taxon>Desulfoscipio</taxon>
    </lineage>
</organism>
<dbReference type="RefSeq" id="WP_006522080.1">
    <property type="nucleotide sequence ID" value="NC_021184.1"/>
</dbReference>
<evidence type="ECO:0000256" key="5">
    <source>
        <dbReference type="ARBA" id="ARBA00022500"/>
    </source>
</evidence>
<comment type="similarity">
    <text evidence="3 10">Belongs to the FliL family.</text>
</comment>
<evidence type="ECO:0000256" key="9">
    <source>
        <dbReference type="ARBA" id="ARBA00023136"/>
    </source>
</evidence>
<evidence type="ECO:0000256" key="10">
    <source>
        <dbReference type="RuleBase" id="RU364125"/>
    </source>
</evidence>